<dbReference type="EMBL" id="JACEIK010002520">
    <property type="protein sequence ID" value="MCD9637618.1"/>
    <property type="molecule type" value="Genomic_DNA"/>
</dbReference>
<organism evidence="3 4">
    <name type="scientific">Datura stramonium</name>
    <name type="common">Jimsonweed</name>
    <name type="synonym">Common thornapple</name>
    <dbReference type="NCBI Taxonomy" id="4076"/>
    <lineage>
        <taxon>Eukaryota</taxon>
        <taxon>Viridiplantae</taxon>
        <taxon>Streptophyta</taxon>
        <taxon>Embryophyta</taxon>
        <taxon>Tracheophyta</taxon>
        <taxon>Spermatophyta</taxon>
        <taxon>Magnoliopsida</taxon>
        <taxon>eudicotyledons</taxon>
        <taxon>Gunneridae</taxon>
        <taxon>Pentapetalae</taxon>
        <taxon>asterids</taxon>
        <taxon>lamiids</taxon>
        <taxon>Solanales</taxon>
        <taxon>Solanaceae</taxon>
        <taxon>Solanoideae</taxon>
        <taxon>Datureae</taxon>
        <taxon>Datura</taxon>
    </lineage>
</organism>
<protein>
    <submittedName>
        <fullName evidence="3">Uncharacterized protein</fullName>
    </submittedName>
</protein>
<keyword evidence="4" id="KW-1185">Reference proteome</keyword>
<evidence type="ECO:0000256" key="2">
    <source>
        <dbReference type="SAM" id="Phobius"/>
    </source>
</evidence>
<evidence type="ECO:0000313" key="4">
    <source>
        <dbReference type="Proteomes" id="UP000823775"/>
    </source>
</evidence>
<comment type="caution">
    <text evidence="3">The sequence shown here is derived from an EMBL/GenBank/DDBJ whole genome shotgun (WGS) entry which is preliminary data.</text>
</comment>
<dbReference type="Proteomes" id="UP000823775">
    <property type="component" value="Unassembled WGS sequence"/>
</dbReference>
<keyword evidence="2" id="KW-0812">Transmembrane</keyword>
<evidence type="ECO:0000256" key="1">
    <source>
        <dbReference type="SAM" id="MobiDB-lite"/>
    </source>
</evidence>
<sequence length="94" mass="10403">FHLGINSPLKHPKMEHNQLPTLVEGIVTYDMLVAVIMNYGDNGSPELVTLHLTFSFLFFFSGGHPVFSSRDKLSTQTPKDGTQSPQPSGRNCDL</sequence>
<feature type="transmembrane region" description="Helical" evidence="2">
    <location>
        <begin position="47"/>
        <end position="67"/>
    </location>
</feature>
<gene>
    <name evidence="3" type="ORF">HAX54_021017</name>
</gene>
<feature type="non-terminal residue" evidence="3">
    <location>
        <position position="1"/>
    </location>
</feature>
<accession>A0ABS8URX7</accession>
<feature type="compositionally biased region" description="Polar residues" evidence="1">
    <location>
        <begin position="74"/>
        <end position="94"/>
    </location>
</feature>
<name>A0ABS8URX7_DATST</name>
<evidence type="ECO:0000313" key="3">
    <source>
        <dbReference type="EMBL" id="MCD9637618.1"/>
    </source>
</evidence>
<proteinExistence type="predicted"/>
<keyword evidence="2" id="KW-1133">Transmembrane helix</keyword>
<keyword evidence="2" id="KW-0472">Membrane</keyword>
<feature type="region of interest" description="Disordered" evidence="1">
    <location>
        <begin position="70"/>
        <end position="94"/>
    </location>
</feature>
<reference evidence="3 4" key="1">
    <citation type="journal article" date="2021" name="BMC Genomics">
        <title>Datura genome reveals duplications of psychoactive alkaloid biosynthetic genes and high mutation rate following tissue culture.</title>
        <authorList>
            <person name="Rajewski A."/>
            <person name="Carter-House D."/>
            <person name="Stajich J."/>
            <person name="Litt A."/>
        </authorList>
    </citation>
    <scope>NUCLEOTIDE SEQUENCE [LARGE SCALE GENOMIC DNA]</scope>
    <source>
        <strain evidence="3">AR-01</strain>
    </source>
</reference>